<accession>A0A1I3RR07</accession>
<protein>
    <submittedName>
        <fullName evidence="3">Helicase conserved C-terminal domain-containing protein</fullName>
    </submittedName>
</protein>
<dbReference type="SUPFAM" id="SSF52540">
    <property type="entry name" value="P-loop containing nucleoside triphosphate hydrolases"/>
    <property type="match status" value="1"/>
</dbReference>
<dbReference type="PROSITE" id="PS51194">
    <property type="entry name" value="HELICASE_CTER"/>
    <property type="match status" value="1"/>
</dbReference>
<proteinExistence type="predicted"/>
<dbReference type="InterPro" id="IPR001650">
    <property type="entry name" value="Helicase_C-like"/>
</dbReference>
<gene>
    <name evidence="3" type="ORF">SAMN05443661_13322</name>
</gene>
<dbReference type="OrthoDB" id="114689at2157"/>
<evidence type="ECO:0000313" key="4">
    <source>
        <dbReference type="Proteomes" id="UP000182829"/>
    </source>
</evidence>
<sequence>MFSTSQPGHDNPYDAIGASILNEALTRARGRHQPYCVAESPRKAYYVSNLAPTHGTDDDGDFVSQINPSAITLDFKPKDPNATFPVAVEFDLYYPSHPTYDEYETLVERSRHVADINQPGTTPEADDGEVEADGGAEAAASDADGGTGTDAVNEDDLYALDRSFYRRVTVEYEDDLDLSDPDAADQFTRGIQQAIENAIDSATDEVKATREQPDPEDYPNLDLHDLDKSEFQRVIDDLPEAPTQAVQWNVTFGVVQHNGEVALRLMNEPVGVGDDTENADESHVFNPKIEVDARLNKYKFDLGPDDYRFDQHIWAKGHNCSTTVEPIDEAADEYHVETTATPRSEVYEFEFNQDHDTRFDALAGNVAGKSTTDVLEAIADDMEDYAEEWYTDHLDDFLTEYNAESEWRKYSDDTRLETVFSLAEEDPNDDASAWSGPGEVIEYTRAIVNFLEEVERFNRGIEVLDEQPDVLRSFQWMNEVNHRVHWLMTPDDEGFDGWRLFQLVFIVSNLPSIVARDPAPEYEQYASKYDDMAEVLWFPTGGGKTEAYLGLVLFNLFFDRLRGKKNGVTAWIRFPLRLLSRQQKSRFMKAMLVAEDIRTTSEDEGGLGDAGTAFSLGYFPGSRDSPNALGGRSNNFDETFAAADTSDAAQETLENMCQHLDECPLCGSEVTVHYDETANSVYHHCSGNALADGEDCIDRIPLYVTDRDIYRYTPSVLLGSLDKIAVMGMQPRFANLFGNFTTECPIHGLGYSDRCSEHDSVCDFEKGSDDLIEVEPGTRDPAKRGEVEYFDPIPTLHLIDEVHLLNEELGAFASHYETTYLSLCEKIGDAQPKVITSTATIAEYERQVENLFQKEGMRFPEEGPELGETFYGELNEQKVEREYHGLTPNNRTHLYAVLDLVKQYHEVIRDYYDKDPDELAREVVRAYHERNPDASPLDPSDQDDLDDLVDRTGWTDALDADEKAEVLELYETSLVYFTNKREKDTYRKNIGKQIADEMTEDGYEVPLEEQQLTADTEDTGVLDRLEDPEDDWHERIDTVPATSFVGHGIDVDRFNFMLFFGYPSQTFQYIQASSRVGRQDDKPGHVLDVFRPFDKRDRHRYKYFEKLHEYLSRTVEPVPIDRWAKFAVEKTFSGVLMSILLQYYRPLLFRKRDADGNPYTLGSGSNEQRVNLQNADHLYEAMNNDRWFPELTKDKLAKHLSDAYGLDNQFYTNEHFRERVIEGSAEEASRLDDIWRYWNDRLDTEMDYPEFRDKHKPMINLRDIGTSGDVTSYTKSGDSDFIEALTQN</sequence>
<dbReference type="EMBL" id="FORO01000033">
    <property type="protein sequence ID" value="SFJ48139.1"/>
    <property type="molecule type" value="Genomic_DNA"/>
</dbReference>
<keyword evidence="3" id="KW-0378">Hydrolase</keyword>
<reference evidence="3 4" key="1">
    <citation type="submission" date="2016-10" db="EMBL/GenBank/DDBJ databases">
        <authorList>
            <person name="de Groot N.N."/>
        </authorList>
    </citation>
    <scope>NUCLEOTIDE SEQUENCE [LARGE SCALE GENOMIC DNA]</scope>
    <source>
        <strain evidence="3 4">SP2</strain>
    </source>
</reference>
<feature type="compositionally biased region" description="Acidic residues" evidence="1">
    <location>
        <begin position="124"/>
        <end position="134"/>
    </location>
</feature>
<name>A0A1I3RR07_9EURY</name>
<keyword evidence="3" id="KW-0547">Nucleotide-binding</keyword>
<dbReference type="OMA" id="PIDRWAK"/>
<dbReference type="InterPro" id="IPR027417">
    <property type="entry name" value="P-loop_NTPase"/>
</dbReference>
<dbReference type="Proteomes" id="UP000182829">
    <property type="component" value="Unassembled WGS sequence"/>
</dbReference>
<evidence type="ECO:0000256" key="1">
    <source>
        <dbReference type="SAM" id="MobiDB-lite"/>
    </source>
</evidence>
<dbReference type="CDD" id="cd18785">
    <property type="entry name" value="SF2_C"/>
    <property type="match status" value="1"/>
</dbReference>
<keyword evidence="3" id="KW-0067">ATP-binding</keyword>
<evidence type="ECO:0000313" key="3">
    <source>
        <dbReference type="EMBL" id="SFJ48139.1"/>
    </source>
</evidence>
<evidence type="ECO:0000259" key="2">
    <source>
        <dbReference type="PROSITE" id="PS51194"/>
    </source>
</evidence>
<feature type="compositionally biased region" description="Low complexity" evidence="1">
    <location>
        <begin position="135"/>
        <end position="144"/>
    </location>
</feature>
<organism evidence="3 4">
    <name type="scientific">Natronobacterium gregoryi</name>
    <dbReference type="NCBI Taxonomy" id="44930"/>
    <lineage>
        <taxon>Archaea</taxon>
        <taxon>Methanobacteriati</taxon>
        <taxon>Methanobacteriota</taxon>
        <taxon>Stenosarchaea group</taxon>
        <taxon>Halobacteria</taxon>
        <taxon>Halobacteriales</taxon>
        <taxon>Natrialbaceae</taxon>
        <taxon>Natronobacterium</taxon>
    </lineage>
</organism>
<dbReference type="Gene3D" id="3.40.50.300">
    <property type="entry name" value="P-loop containing nucleotide triphosphate hydrolases"/>
    <property type="match status" value="1"/>
</dbReference>
<dbReference type="GO" id="GO:0004386">
    <property type="term" value="F:helicase activity"/>
    <property type="evidence" value="ECO:0007669"/>
    <property type="project" value="UniProtKB-KW"/>
</dbReference>
<keyword evidence="3" id="KW-0347">Helicase</keyword>
<feature type="domain" description="Helicase C-terminal" evidence="2">
    <location>
        <begin position="965"/>
        <end position="1126"/>
    </location>
</feature>
<feature type="region of interest" description="Disordered" evidence="1">
    <location>
        <begin position="115"/>
        <end position="154"/>
    </location>
</feature>
<dbReference type="RefSeq" id="WP_015233649.1">
    <property type="nucleotide sequence ID" value="NZ_FORO01000033.1"/>
</dbReference>